<feature type="non-terminal residue" evidence="2">
    <location>
        <position position="1"/>
    </location>
</feature>
<feature type="region of interest" description="Disordered" evidence="1">
    <location>
        <begin position="290"/>
        <end position="326"/>
    </location>
</feature>
<gene>
    <name evidence="2" type="ORF">QBC38DRAFT_355045</name>
</gene>
<proteinExistence type="predicted"/>
<evidence type="ECO:0000256" key="1">
    <source>
        <dbReference type="SAM" id="MobiDB-lite"/>
    </source>
</evidence>
<feature type="compositionally biased region" description="Pro residues" evidence="1">
    <location>
        <begin position="539"/>
        <end position="551"/>
    </location>
</feature>
<evidence type="ECO:0000313" key="2">
    <source>
        <dbReference type="EMBL" id="KAK4231315.1"/>
    </source>
</evidence>
<feature type="compositionally biased region" description="Basic residues" evidence="1">
    <location>
        <begin position="514"/>
        <end position="528"/>
    </location>
</feature>
<protein>
    <submittedName>
        <fullName evidence="2">Uncharacterized protein</fullName>
    </submittedName>
</protein>
<dbReference type="AlphaFoldDB" id="A0AAN7BXB6"/>
<feature type="compositionally biased region" description="Polar residues" evidence="1">
    <location>
        <begin position="495"/>
        <end position="511"/>
    </location>
</feature>
<organism evidence="2 3">
    <name type="scientific">Podospora fimiseda</name>
    <dbReference type="NCBI Taxonomy" id="252190"/>
    <lineage>
        <taxon>Eukaryota</taxon>
        <taxon>Fungi</taxon>
        <taxon>Dikarya</taxon>
        <taxon>Ascomycota</taxon>
        <taxon>Pezizomycotina</taxon>
        <taxon>Sordariomycetes</taxon>
        <taxon>Sordariomycetidae</taxon>
        <taxon>Sordariales</taxon>
        <taxon>Podosporaceae</taxon>
        <taxon>Podospora</taxon>
    </lineage>
</organism>
<accession>A0AAN7BXB6</accession>
<feature type="compositionally biased region" description="Polar residues" evidence="1">
    <location>
        <begin position="414"/>
        <end position="424"/>
    </location>
</feature>
<reference evidence="2" key="2">
    <citation type="submission" date="2023-05" db="EMBL/GenBank/DDBJ databases">
        <authorList>
            <consortium name="Lawrence Berkeley National Laboratory"/>
            <person name="Steindorff A."/>
            <person name="Hensen N."/>
            <person name="Bonometti L."/>
            <person name="Westerberg I."/>
            <person name="Brannstrom I.O."/>
            <person name="Guillou S."/>
            <person name="Cros-Aarteil S."/>
            <person name="Calhoun S."/>
            <person name="Haridas S."/>
            <person name="Kuo A."/>
            <person name="Mondo S."/>
            <person name="Pangilinan J."/>
            <person name="Riley R."/>
            <person name="Labutti K."/>
            <person name="Andreopoulos B."/>
            <person name="Lipzen A."/>
            <person name="Chen C."/>
            <person name="Yanf M."/>
            <person name="Daum C."/>
            <person name="Ng V."/>
            <person name="Clum A."/>
            <person name="Ohm R."/>
            <person name="Martin F."/>
            <person name="Silar P."/>
            <person name="Natvig D."/>
            <person name="Lalanne C."/>
            <person name="Gautier V."/>
            <person name="Ament-Velasquez S.L."/>
            <person name="Kruys A."/>
            <person name="Hutchinson M.I."/>
            <person name="Powell A.J."/>
            <person name="Barry K."/>
            <person name="Miller A.N."/>
            <person name="Grigoriev I.V."/>
            <person name="Debuchy R."/>
            <person name="Gladieux P."/>
            <person name="Thoren M.H."/>
            <person name="Johannesson H."/>
        </authorList>
    </citation>
    <scope>NUCLEOTIDE SEQUENCE</scope>
    <source>
        <strain evidence="2">CBS 990.96</strain>
    </source>
</reference>
<name>A0AAN7BXB6_9PEZI</name>
<reference evidence="2" key="1">
    <citation type="journal article" date="2023" name="Mol. Phylogenet. Evol.">
        <title>Genome-scale phylogeny and comparative genomics of the fungal order Sordariales.</title>
        <authorList>
            <person name="Hensen N."/>
            <person name="Bonometti L."/>
            <person name="Westerberg I."/>
            <person name="Brannstrom I.O."/>
            <person name="Guillou S."/>
            <person name="Cros-Aarteil S."/>
            <person name="Calhoun S."/>
            <person name="Haridas S."/>
            <person name="Kuo A."/>
            <person name="Mondo S."/>
            <person name="Pangilinan J."/>
            <person name="Riley R."/>
            <person name="LaButti K."/>
            <person name="Andreopoulos B."/>
            <person name="Lipzen A."/>
            <person name="Chen C."/>
            <person name="Yan M."/>
            <person name="Daum C."/>
            <person name="Ng V."/>
            <person name="Clum A."/>
            <person name="Steindorff A."/>
            <person name="Ohm R.A."/>
            <person name="Martin F."/>
            <person name="Silar P."/>
            <person name="Natvig D.O."/>
            <person name="Lalanne C."/>
            <person name="Gautier V."/>
            <person name="Ament-Velasquez S.L."/>
            <person name="Kruys A."/>
            <person name="Hutchinson M.I."/>
            <person name="Powell A.J."/>
            <person name="Barry K."/>
            <person name="Miller A.N."/>
            <person name="Grigoriev I.V."/>
            <person name="Debuchy R."/>
            <person name="Gladieux P."/>
            <person name="Hiltunen Thoren M."/>
            <person name="Johannesson H."/>
        </authorList>
    </citation>
    <scope>NUCLEOTIDE SEQUENCE</scope>
    <source>
        <strain evidence="2">CBS 990.96</strain>
    </source>
</reference>
<feature type="region of interest" description="Disordered" evidence="1">
    <location>
        <begin position="145"/>
        <end position="210"/>
    </location>
</feature>
<keyword evidence="3" id="KW-1185">Reference proteome</keyword>
<evidence type="ECO:0000313" key="3">
    <source>
        <dbReference type="Proteomes" id="UP001301958"/>
    </source>
</evidence>
<dbReference type="EMBL" id="MU865293">
    <property type="protein sequence ID" value="KAK4231315.1"/>
    <property type="molecule type" value="Genomic_DNA"/>
</dbReference>
<feature type="region of interest" description="Disordered" evidence="1">
    <location>
        <begin position="805"/>
        <end position="829"/>
    </location>
</feature>
<feature type="compositionally biased region" description="Low complexity" evidence="1">
    <location>
        <begin position="162"/>
        <end position="177"/>
    </location>
</feature>
<feature type="compositionally biased region" description="Polar residues" evidence="1">
    <location>
        <begin position="299"/>
        <end position="320"/>
    </location>
</feature>
<feature type="compositionally biased region" description="Polar residues" evidence="1">
    <location>
        <begin position="196"/>
        <end position="205"/>
    </location>
</feature>
<comment type="caution">
    <text evidence="2">The sequence shown here is derived from an EMBL/GenBank/DDBJ whole genome shotgun (WGS) entry which is preliminary data.</text>
</comment>
<feature type="region of interest" description="Disordered" evidence="1">
    <location>
        <begin position="931"/>
        <end position="997"/>
    </location>
</feature>
<dbReference type="Proteomes" id="UP001301958">
    <property type="component" value="Unassembled WGS sequence"/>
</dbReference>
<sequence>WPRERLGNCCLFLPPTTFNHRHHLEDWHHVVSHHHCRIFEQKEGNRGVSLSILLTGFSFRFSPSVFFDCRVASLPAFDGSIIHLVEKWKDTIMAQVSAVGAAGEPTANGSGLITSQLPPSELHEVQQYQKLLQFRDVVISGKHPHIKPPASVLGKGTQGSKPSAASAAPASPTAATSEFSRPNGTRVVSNGKRPVNVNSQPSQMSVGLPGLGKLSNTRPFGKQSEINPVLLQKSDDLIKAEIRLQRQRLERSLKDEIDQRRTKASDQMAELDVADIWAKALTLTQDTLIQPTDEPEPAANTSAASDSFDDNTFYSSQHGTPDSCMAARIPIPSDDDAEMRDASPYEPQFDPEPAVGPVHAAQPIPGVNAQQKQPEMSTSAPAAPFTISGVTVVPGLSRGVVGSSGLHGHRSEESGSNGNGQQSDLARVSERLLVRNFGQQPSPLIRGHDLSPIAPQPERVSPLAPLASLARQPHLAVSESDGRRATPAQVAALRKQTSNASSPDSSPQGNTKAEKKKNKKEKKKKRKAERLAAAEAAPAPTPYIKPEPRSPSPIVGEAAAAGPRPSKRQKQNEQQPPELAYAEHRYEQPVRVEEGVQDSLQPIGGRQERVVGYERAGSYRTRLDDEHVRYETVYYDEARGPLSARSVHPDSPSGPPGQYVTREVRTVRPVSRVVDASFEDAPFYRDVRAASGMSLRPTQAAYPERSQSPIFMYERPRAAMVPPRAATRRIIIDADGREYLEPIVPVERVYERVPIARAVSRRPEILNDDAVIYQPTSPAYSAPRRVVNQPEFAIPEQRVYREVGPPSAAMLPPSAEYTPTRPEPPREYITRPMSVRPQAESVRYDSAYEDRVLDVHGPRSASVRPAAESVRYEVPVSYERRIVNSTGLDDYVPLRSASVRPIEGVRYDYGVPSRVGSIRPPEYAGIVRRGDGMQPPPPPPQGARSYSVVPAGSEQRREYSMQPGGVERYNYGRRPQQQGEDEEVVFVERASQRGDMR</sequence>
<feature type="region of interest" description="Disordered" evidence="1">
    <location>
        <begin position="401"/>
        <end position="586"/>
    </location>
</feature>
<feature type="compositionally biased region" description="Polar residues" evidence="1">
    <location>
        <begin position="178"/>
        <end position="188"/>
    </location>
</feature>